<name>A0AAD8JSV3_TARER</name>
<dbReference type="PROSITE" id="PS51375">
    <property type="entry name" value="PPR"/>
    <property type="match status" value="6"/>
</dbReference>
<dbReference type="PANTHER" id="PTHR47926">
    <property type="entry name" value="PENTATRICOPEPTIDE REPEAT-CONTAINING PROTEIN"/>
    <property type="match status" value="1"/>
</dbReference>
<proteinExistence type="predicted"/>
<keyword evidence="1" id="KW-0677">Repeat</keyword>
<feature type="repeat" description="PPR" evidence="2">
    <location>
        <begin position="257"/>
        <end position="291"/>
    </location>
</feature>
<feature type="repeat" description="PPR" evidence="2">
    <location>
        <begin position="358"/>
        <end position="392"/>
    </location>
</feature>
<feature type="repeat" description="PPR" evidence="2">
    <location>
        <begin position="562"/>
        <end position="596"/>
    </location>
</feature>
<dbReference type="Pfam" id="PF13812">
    <property type="entry name" value="PPR_3"/>
    <property type="match status" value="1"/>
</dbReference>
<dbReference type="Pfam" id="PF01535">
    <property type="entry name" value="PPR"/>
    <property type="match status" value="4"/>
</dbReference>
<keyword evidence="4" id="KW-1185">Reference proteome</keyword>
<dbReference type="PANTHER" id="PTHR47926:SF452">
    <property type="entry name" value="PENTATRICOPEPTIDE REPEAT-CONTAINING PROTEIN"/>
    <property type="match status" value="1"/>
</dbReference>
<dbReference type="InterPro" id="IPR046848">
    <property type="entry name" value="E_motif"/>
</dbReference>
<dbReference type="FunFam" id="1.25.40.10:FF:000090">
    <property type="entry name" value="Pentatricopeptide repeat-containing protein, chloroplastic"/>
    <property type="match status" value="1"/>
</dbReference>
<dbReference type="InterPro" id="IPR002885">
    <property type="entry name" value="PPR_rpt"/>
</dbReference>
<dbReference type="Pfam" id="PF20431">
    <property type="entry name" value="E_motif"/>
    <property type="match status" value="1"/>
</dbReference>
<comment type="caution">
    <text evidence="3">The sequence shown here is derived from an EMBL/GenBank/DDBJ whole genome shotgun (WGS) entry which is preliminary data.</text>
</comment>
<dbReference type="EMBL" id="JAUHHV010000010">
    <property type="protein sequence ID" value="KAK1410195.1"/>
    <property type="molecule type" value="Genomic_DNA"/>
</dbReference>
<dbReference type="GO" id="GO:0003729">
    <property type="term" value="F:mRNA binding"/>
    <property type="evidence" value="ECO:0007669"/>
    <property type="project" value="UniProtKB-ARBA"/>
</dbReference>
<feature type="repeat" description="PPR" evidence="2">
    <location>
        <begin position="152"/>
        <end position="189"/>
    </location>
</feature>
<dbReference type="NCBIfam" id="TIGR00756">
    <property type="entry name" value="PPR"/>
    <property type="match status" value="5"/>
</dbReference>
<dbReference type="Proteomes" id="UP001229421">
    <property type="component" value="Unassembled WGS sequence"/>
</dbReference>
<accession>A0AAD8JSV3</accession>
<evidence type="ECO:0000256" key="1">
    <source>
        <dbReference type="ARBA" id="ARBA00022737"/>
    </source>
</evidence>
<organism evidence="3 4">
    <name type="scientific">Tagetes erecta</name>
    <name type="common">African marigold</name>
    <dbReference type="NCBI Taxonomy" id="13708"/>
    <lineage>
        <taxon>Eukaryota</taxon>
        <taxon>Viridiplantae</taxon>
        <taxon>Streptophyta</taxon>
        <taxon>Embryophyta</taxon>
        <taxon>Tracheophyta</taxon>
        <taxon>Spermatophyta</taxon>
        <taxon>Magnoliopsida</taxon>
        <taxon>eudicotyledons</taxon>
        <taxon>Gunneridae</taxon>
        <taxon>Pentapetalae</taxon>
        <taxon>asterids</taxon>
        <taxon>campanulids</taxon>
        <taxon>Asterales</taxon>
        <taxon>Asteraceae</taxon>
        <taxon>Asteroideae</taxon>
        <taxon>Heliantheae alliance</taxon>
        <taxon>Tageteae</taxon>
        <taxon>Tagetes</taxon>
    </lineage>
</organism>
<evidence type="ECO:0008006" key="5">
    <source>
        <dbReference type="Google" id="ProtNLM"/>
    </source>
</evidence>
<dbReference type="FunFam" id="1.25.40.10:FF:000073">
    <property type="entry name" value="Pentatricopeptide repeat-containing protein chloroplastic"/>
    <property type="match status" value="2"/>
</dbReference>
<dbReference type="Gene3D" id="1.25.40.10">
    <property type="entry name" value="Tetratricopeptide repeat domain"/>
    <property type="match status" value="5"/>
</dbReference>
<gene>
    <name evidence="3" type="ORF">QVD17_36730</name>
</gene>
<dbReference type="InterPro" id="IPR011990">
    <property type="entry name" value="TPR-like_helical_dom_sf"/>
</dbReference>
<dbReference type="AlphaFoldDB" id="A0AAD8JSV3"/>
<dbReference type="InterPro" id="IPR046960">
    <property type="entry name" value="PPR_At4g14850-like_plant"/>
</dbReference>
<evidence type="ECO:0000313" key="4">
    <source>
        <dbReference type="Proteomes" id="UP001229421"/>
    </source>
</evidence>
<protein>
    <recommendedName>
        <fullName evidence="5">Pentatricopeptide repeat-containing protein</fullName>
    </recommendedName>
</protein>
<evidence type="ECO:0000256" key="2">
    <source>
        <dbReference type="PROSITE-ProRule" id="PRU00708"/>
    </source>
</evidence>
<evidence type="ECO:0000313" key="3">
    <source>
        <dbReference type="EMBL" id="KAK1410195.1"/>
    </source>
</evidence>
<reference evidence="3" key="1">
    <citation type="journal article" date="2023" name="bioRxiv">
        <title>Improved chromosome-level genome assembly for marigold (Tagetes erecta).</title>
        <authorList>
            <person name="Jiang F."/>
            <person name="Yuan L."/>
            <person name="Wang S."/>
            <person name="Wang H."/>
            <person name="Xu D."/>
            <person name="Wang A."/>
            <person name="Fan W."/>
        </authorList>
    </citation>
    <scope>NUCLEOTIDE SEQUENCE</scope>
    <source>
        <strain evidence="3">WSJ</strain>
        <tissue evidence="3">Leaf</tissue>
    </source>
</reference>
<feature type="repeat" description="PPR" evidence="2">
    <location>
        <begin position="597"/>
        <end position="632"/>
    </location>
</feature>
<feature type="repeat" description="PPR" evidence="2">
    <location>
        <begin position="327"/>
        <end position="357"/>
    </location>
</feature>
<sequence>MHPLSIRIKTFNKITPLLFPIKSQSLCFFNAEKPPSDSPVSAQKLANSFEWCHAVHSLSVGHFKAGAFDEVLRVYLNFRQRKVGIHGSAFTLCLKSCIQLCRLDFGKAIHVDILKFGLNTDRFVGSSLIGFYAVCKDMVDARKVFDEIAERDIVAYTSLITGYTRSNDHHAAYKAFALVQCMMDDNLEPNRVTLVSLLQAASNPRLLNHGESVHAYAVRRGVSCFDEVFKTSLMDMYVKCGALHKAALVFSQISTKTTACWNVLINGYLKSCQPFEALNLFLLMGQEGHKFDLISLANGVLSCANLGLLRVGKSIHGYMFRTEVQLDVVTNTSLIDMYSKCNSCEKAREIFDAMKDKDVISYNVLMAGYLHNGHAREAIKSFHNMRRFGLTENEATVLTIVSAYSDLKDVRQGRSIHGFVITHGFESKTDVANQVMYLYVKCEHIDYARQVFDQIKHKDLVSWTSMMMGYENLGHANKVITLFYKMTNSEKQHNPDLVTLTCLLQAFSRLGCVRQIKEIHCHVIRASMENEITIMNSLLTNYSKCGLYKTSKELFGQMGTKCIASWNTMIAASGMHGDCVGALDLINQMKKQNVVPDDVTFMSALSSCSHAGLVEEGLNLFKMMTEEYGLVPGEEHYGCVVDLLGRAGQLKEAFDFLKCVPARQSGSALCALVSACRVHGNSEMGEVLGRWLLDFDPENSRSYGLVSSLYAESERWSEAARIRVTAKQRGLKTTTGCSMIETDR</sequence>
<dbReference type="Pfam" id="PF13041">
    <property type="entry name" value="PPR_2"/>
    <property type="match status" value="2"/>
</dbReference>
<dbReference type="GO" id="GO:0009451">
    <property type="term" value="P:RNA modification"/>
    <property type="evidence" value="ECO:0007669"/>
    <property type="project" value="InterPro"/>
</dbReference>